<dbReference type="AlphaFoldDB" id="A0A1S3YJI0"/>
<dbReference type="OrthoDB" id="1227408at2759"/>
<evidence type="ECO:0000313" key="2">
    <source>
        <dbReference type="RefSeq" id="XP_016452260.1"/>
    </source>
</evidence>
<gene>
    <name evidence="2" type="primary">LOC107776838</name>
</gene>
<dbReference type="STRING" id="4097.A0A1S3YJI0"/>
<sequence length="315" mass="37073">MQKAYDSVEWIYVEQVMRMMGFPEKYVNWVMTSISIVCYSNIVNGKPIKPFEAKRGLRQGDPLSPLLFVIAMEYLCRLLKQLGNNKNFKFHPRERRNLWWKFIISFKDSPKLLEEQWRATLIKSVLLTLRNYWAQVFILPKKIIQFIETICRRFLWTGNVEPTRKALIAWDKLCVPKSVGGLNFINIEIWNKAAISWEIWQKLLQWQGIMRGKKQWHEEVQWAVEKAAGKSVGAELYRITLAAVIYHVWQARNKSFAASGAQTFCVSRLQSHSRDREMEIGLGRILPYMNARPRLRTRSIVRFALRECDRSTVDA</sequence>
<dbReference type="RefSeq" id="XP_016452260.1">
    <property type="nucleotide sequence ID" value="XM_016596774.1"/>
</dbReference>
<dbReference type="PANTHER" id="PTHR33116">
    <property type="entry name" value="REVERSE TRANSCRIPTASE ZINC-BINDING DOMAIN-CONTAINING PROTEIN-RELATED-RELATED"/>
    <property type="match status" value="1"/>
</dbReference>
<dbReference type="PANTHER" id="PTHR33116:SF66">
    <property type="entry name" value="REVERSE TRANSCRIPTASE ZINC-BINDING DOMAIN-CONTAINING PROTEIN"/>
    <property type="match status" value="1"/>
</dbReference>
<dbReference type="KEGG" id="nta:107776838"/>
<reference evidence="2" key="1">
    <citation type="submission" date="2025-08" db="UniProtKB">
        <authorList>
            <consortium name="RefSeq"/>
        </authorList>
    </citation>
    <scope>IDENTIFICATION</scope>
</reference>
<name>A0A1S3YJI0_TOBAC</name>
<organism evidence="2">
    <name type="scientific">Nicotiana tabacum</name>
    <name type="common">Common tobacco</name>
    <dbReference type="NCBI Taxonomy" id="4097"/>
    <lineage>
        <taxon>Eukaryota</taxon>
        <taxon>Viridiplantae</taxon>
        <taxon>Streptophyta</taxon>
        <taxon>Embryophyta</taxon>
        <taxon>Tracheophyta</taxon>
        <taxon>Spermatophyta</taxon>
        <taxon>Magnoliopsida</taxon>
        <taxon>eudicotyledons</taxon>
        <taxon>Gunneridae</taxon>
        <taxon>Pentapetalae</taxon>
        <taxon>asterids</taxon>
        <taxon>lamiids</taxon>
        <taxon>Solanales</taxon>
        <taxon>Solanaceae</taxon>
        <taxon>Nicotianoideae</taxon>
        <taxon>Nicotianeae</taxon>
        <taxon>Nicotiana</taxon>
    </lineage>
</organism>
<proteinExistence type="predicted"/>
<dbReference type="Pfam" id="PF00078">
    <property type="entry name" value="RVT_1"/>
    <property type="match status" value="1"/>
</dbReference>
<evidence type="ECO:0000259" key="1">
    <source>
        <dbReference type="Pfam" id="PF00078"/>
    </source>
</evidence>
<feature type="domain" description="Reverse transcriptase" evidence="1">
    <location>
        <begin position="2"/>
        <end position="81"/>
    </location>
</feature>
<protein>
    <recommendedName>
        <fullName evidence="1">Reverse transcriptase domain-containing protein</fullName>
    </recommendedName>
</protein>
<dbReference type="PaxDb" id="4097-A0A1S3YJI0"/>
<accession>A0A1S3YJI0</accession>
<dbReference type="InterPro" id="IPR000477">
    <property type="entry name" value="RT_dom"/>
</dbReference>